<sequence>MIRIACDTHSHTLLSRHAFSTIQENVHAAAIARLELLGCTDHFSSMITKEVDLERAQTYDLRDFQHFINYSAWPSSWEGVRVLHGCEVDIVDMEGHIFGENIPVRYQIGGRLYDHVESLADKVCSQCDYALASLHNIDFARQASKSEVTRMYMKTLDNPYVLILGHTGRYGVDFDIKELCAYAKEKGKLIEINEATLAGYPTNTCKEIALCCAETETMITTGSDSHISMHIGQFSHVKKLLEEIHFPQKLIATTDSSTFLRVMHHALGTQEPTNN</sequence>
<dbReference type="RefSeq" id="WP_006303295.1">
    <property type="nucleotide sequence ID" value="NZ_ACGK02000004.1"/>
</dbReference>
<dbReference type="InterPro" id="IPR016195">
    <property type="entry name" value="Pol/histidinol_Pase-like"/>
</dbReference>
<reference evidence="2 3" key="1">
    <citation type="submission" date="2011-02" db="EMBL/GenBank/DDBJ databases">
        <authorList>
            <person name="Muzny D."/>
            <person name="Qin X."/>
            <person name="Buhay C."/>
            <person name="Dugan-Rocha S."/>
            <person name="Ding Y."/>
            <person name="Chen G."/>
            <person name="Hawes A."/>
            <person name="Holder M."/>
            <person name="Jhangiani S."/>
            <person name="Johnson A."/>
            <person name="Khan Z."/>
            <person name="Li Z."/>
            <person name="Liu W."/>
            <person name="Liu X."/>
            <person name="Perez L."/>
            <person name="Shen H."/>
            <person name="Wang Q."/>
            <person name="Watt J."/>
            <person name="Xi L."/>
            <person name="Xin Y."/>
            <person name="Zhou J."/>
            <person name="Deng J."/>
            <person name="Jiang H."/>
            <person name="Liu Y."/>
            <person name="Qu J."/>
            <person name="Song X.-Z."/>
            <person name="Zhang L."/>
            <person name="Villasana D."/>
            <person name="Johnson A."/>
            <person name="Liu J."/>
            <person name="Liyanage D."/>
            <person name="Lorensuhewa L."/>
            <person name="Robinson T."/>
            <person name="Song A."/>
            <person name="Song B.-B."/>
            <person name="Dinh H."/>
            <person name="Thornton R."/>
            <person name="Coyle M."/>
            <person name="Francisco L."/>
            <person name="Jackson L."/>
            <person name="Javaid M."/>
            <person name="Korchina V."/>
            <person name="Kovar C."/>
            <person name="Mata R."/>
            <person name="Mathew T."/>
            <person name="Ngo R."/>
            <person name="Nguyen L."/>
            <person name="Nguyen N."/>
            <person name="Okwuonu G."/>
            <person name="Ongeri F."/>
            <person name="Pham C."/>
            <person name="Simmons D."/>
            <person name="Wilczek-Boney K."/>
            <person name="Hale W."/>
            <person name="Jakkamsetti A."/>
            <person name="Pham P."/>
            <person name="Ruth R."/>
            <person name="San Lucas F."/>
            <person name="Warren J."/>
            <person name="Zhang J."/>
            <person name="Zhao Z."/>
            <person name="Zhou C."/>
            <person name="Zhu D."/>
            <person name="Lee S."/>
            <person name="Bess C."/>
            <person name="Blankenburg K."/>
            <person name="Forbes L."/>
            <person name="Fu Q."/>
            <person name="Gubbala S."/>
            <person name="Hirani K."/>
            <person name="Jayaseelan J.C."/>
            <person name="Lara F."/>
            <person name="Munidasa M."/>
            <person name="Palculict T."/>
            <person name="Patil S."/>
            <person name="Pu L.-L."/>
            <person name="Saada N."/>
            <person name="Tang L."/>
            <person name="Weissenberger G."/>
            <person name="Zhu Y."/>
            <person name="Hemphill L."/>
            <person name="Shang Y."/>
            <person name="Youmans B."/>
            <person name="Ayvaz T."/>
            <person name="Ross M."/>
            <person name="Santibanez J."/>
            <person name="Aqrawi P."/>
            <person name="Gross S."/>
            <person name="Joshi V."/>
            <person name="Fowler G."/>
            <person name="Nazareth L."/>
            <person name="Reid J."/>
            <person name="Worley K."/>
            <person name="Petrosino J."/>
            <person name="Highlander S."/>
            <person name="Gibbs R."/>
        </authorList>
    </citation>
    <scope>NUCLEOTIDE SEQUENCE [LARGE SCALE GENOMIC DNA]</scope>
    <source>
        <strain evidence="2 3">DSM 15829</strain>
    </source>
</reference>
<dbReference type="PANTHER" id="PTHR36928">
    <property type="entry name" value="PHOSPHATASE YCDX-RELATED"/>
    <property type="match status" value="1"/>
</dbReference>
<evidence type="ECO:0000259" key="1">
    <source>
        <dbReference type="SMART" id="SM00481"/>
    </source>
</evidence>
<dbReference type="Pfam" id="PF02811">
    <property type="entry name" value="PHP"/>
    <property type="match status" value="1"/>
</dbReference>
<evidence type="ECO:0000313" key="3">
    <source>
        <dbReference type="Proteomes" id="UP000005947"/>
    </source>
</evidence>
<dbReference type="InterPro" id="IPR003141">
    <property type="entry name" value="Pol/His_phosphatase_N"/>
</dbReference>
<dbReference type="EMBL" id="ACGK02000004">
    <property type="protein sequence ID" value="EGF22763.1"/>
    <property type="molecule type" value="Genomic_DNA"/>
</dbReference>
<keyword evidence="2" id="KW-0378">Hydrolase</keyword>
<dbReference type="eggNOG" id="COG1387">
    <property type="taxonomic scope" value="Bacteria"/>
</dbReference>
<organism evidence="2 3">
    <name type="scientific">Fannyhessea vaginae DSM 15829</name>
    <dbReference type="NCBI Taxonomy" id="525256"/>
    <lineage>
        <taxon>Bacteria</taxon>
        <taxon>Bacillati</taxon>
        <taxon>Actinomycetota</taxon>
        <taxon>Coriobacteriia</taxon>
        <taxon>Coriobacteriales</taxon>
        <taxon>Atopobiaceae</taxon>
        <taxon>Fannyhessea</taxon>
    </lineage>
</organism>
<accession>F1T6N8</accession>
<comment type="caution">
    <text evidence="2">The sequence shown here is derived from an EMBL/GenBank/DDBJ whole genome shotgun (WGS) entry which is preliminary data.</text>
</comment>
<dbReference type="GO" id="GO:0005829">
    <property type="term" value="C:cytosol"/>
    <property type="evidence" value="ECO:0007669"/>
    <property type="project" value="TreeGrafter"/>
</dbReference>
<dbReference type="InterPro" id="IPR050243">
    <property type="entry name" value="PHP_phosphatase"/>
</dbReference>
<evidence type="ECO:0000313" key="2">
    <source>
        <dbReference type="EMBL" id="EGF22763.1"/>
    </source>
</evidence>
<proteinExistence type="predicted"/>
<dbReference type="OrthoDB" id="9808747at2"/>
<keyword evidence="3" id="KW-1185">Reference proteome</keyword>
<gene>
    <name evidence="2" type="ORF">HMPREF0091_11089</name>
</gene>
<dbReference type="SUPFAM" id="SSF89550">
    <property type="entry name" value="PHP domain-like"/>
    <property type="match status" value="1"/>
</dbReference>
<dbReference type="Gene3D" id="3.20.20.140">
    <property type="entry name" value="Metal-dependent hydrolases"/>
    <property type="match status" value="1"/>
</dbReference>
<dbReference type="GO" id="GO:0008270">
    <property type="term" value="F:zinc ion binding"/>
    <property type="evidence" value="ECO:0007669"/>
    <property type="project" value="TreeGrafter"/>
</dbReference>
<name>F1T6N8_9ACTN</name>
<dbReference type="Proteomes" id="UP000005947">
    <property type="component" value="Unassembled WGS sequence"/>
</dbReference>
<dbReference type="SMART" id="SM00481">
    <property type="entry name" value="POLIIIAc"/>
    <property type="match status" value="1"/>
</dbReference>
<dbReference type="PANTHER" id="PTHR36928:SF1">
    <property type="entry name" value="PHOSPHATASE YCDX-RELATED"/>
    <property type="match status" value="1"/>
</dbReference>
<dbReference type="GO" id="GO:0042578">
    <property type="term" value="F:phosphoric ester hydrolase activity"/>
    <property type="evidence" value="ECO:0007669"/>
    <property type="project" value="TreeGrafter"/>
</dbReference>
<dbReference type="InterPro" id="IPR004013">
    <property type="entry name" value="PHP_dom"/>
</dbReference>
<dbReference type="AlphaFoldDB" id="F1T6N8"/>
<protein>
    <submittedName>
        <fullName evidence="2">Putative hydrolase</fullName>
    </submittedName>
</protein>
<dbReference type="GeneID" id="93210733"/>
<feature type="domain" description="Polymerase/histidinol phosphatase N-terminal" evidence="1">
    <location>
        <begin position="6"/>
        <end position="92"/>
    </location>
</feature>